<dbReference type="KEGG" id="reu:Reut_A2196"/>
<name>Q46Z74_CUPPJ</name>
<reference evidence="2" key="1">
    <citation type="submission" date="2005-08" db="EMBL/GenBank/DDBJ databases">
        <title>Complete sequence of Chromosome1 of Ralstonia eutropha JMP134.</title>
        <authorList>
            <person name="Copeland A."/>
            <person name="Lucas S."/>
            <person name="Lapidus A."/>
            <person name="Barry K."/>
            <person name="Detter J.C."/>
            <person name="Glavina T."/>
            <person name="Hammon N."/>
            <person name="Israni S."/>
            <person name="Pitluck S."/>
            <person name="Goltsman E."/>
            <person name="Martinez M."/>
            <person name="Schmutz J."/>
            <person name="Larimer F."/>
            <person name="Land M."/>
            <person name="Lykidis A."/>
            <person name="Richardson P."/>
        </authorList>
    </citation>
    <scope>NUCLEOTIDE SEQUENCE</scope>
    <source>
        <strain evidence="2">JMP134</strain>
    </source>
</reference>
<dbReference type="AlphaFoldDB" id="Q46Z74"/>
<sequence length="101" mass="11142">MRRFSTPAVGPATPHVEMSGGPPTMHKEAAMPNVFARPEQSNPHYIATVLRELSALANFMHADGREAFAGLSLQCQRELQDAFQRLTVELQRMNGAEVQHG</sequence>
<gene>
    <name evidence="2" type="ordered locus">Reut_A2196</name>
</gene>
<dbReference type="EMBL" id="CP000090">
    <property type="protein sequence ID" value="AAZ61559.1"/>
    <property type="molecule type" value="Genomic_DNA"/>
</dbReference>
<accession>Q46Z74</accession>
<evidence type="ECO:0000256" key="1">
    <source>
        <dbReference type="SAM" id="MobiDB-lite"/>
    </source>
</evidence>
<protein>
    <submittedName>
        <fullName evidence="2">Uncharacterized protein</fullName>
    </submittedName>
</protein>
<organism evidence="2">
    <name type="scientific">Cupriavidus pinatubonensis (strain JMP 134 / LMG 1197)</name>
    <name type="common">Cupriavidus necator (strain JMP 134)</name>
    <dbReference type="NCBI Taxonomy" id="264198"/>
    <lineage>
        <taxon>Bacteria</taxon>
        <taxon>Pseudomonadati</taxon>
        <taxon>Pseudomonadota</taxon>
        <taxon>Betaproteobacteria</taxon>
        <taxon>Burkholderiales</taxon>
        <taxon>Burkholderiaceae</taxon>
        <taxon>Cupriavidus</taxon>
    </lineage>
</organism>
<evidence type="ECO:0000313" key="2">
    <source>
        <dbReference type="EMBL" id="AAZ61559.1"/>
    </source>
</evidence>
<feature type="region of interest" description="Disordered" evidence="1">
    <location>
        <begin position="1"/>
        <end position="28"/>
    </location>
</feature>
<dbReference type="STRING" id="264198.Reut_A2196"/>
<proteinExistence type="predicted"/>
<dbReference type="HOGENOM" id="CLU_2286822_0_0_4"/>